<dbReference type="GO" id="GO:0004602">
    <property type="term" value="F:glutathione peroxidase activity"/>
    <property type="evidence" value="ECO:0007669"/>
    <property type="project" value="TreeGrafter"/>
</dbReference>
<comment type="caution">
    <text evidence="4">The sequence shown here is derived from an EMBL/GenBank/DDBJ whole genome shotgun (WGS) entry which is preliminary data.</text>
</comment>
<keyword evidence="1 4" id="KW-0413">Isomerase</keyword>
<evidence type="ECO:0000259" key="3">
    <source>
        <dbReference type="Pfam" id="PF01323"/>
    </source>
</evidence>
<dbReference type="PANTHER" id="PTHR42943:SF4">
    <property type="entry name" value="C2H2-TYPE DOMAIN-CONTAINING PROTEIN"/>
    <property type="match status" value="1"/>
</dbReference>
<dbReference type="EC" id="5.99.1.4" evidence="1"/>
<evidence type="ECO:0000256" key="1">
    <source>
        <dbReference type="PIRNR" id="PIRNR006386"/>
    </source>
</evidence>
<evidence type="ECO:0000256" key="2">
    <source>
        <dbReference type="PIRSR" id="PIRSR006386-1"/>
    </source>
</evidence>
<name>A0A0M2RE14_9PROT</name>
<reference evidence="4 5" key="1">
    <citation type="submission" date="2015-03" db="EMBL/GenBank/DDBJ databases">
        <title>Genome sequence of Kiloniella sp. P1-1, isolated from the gut microflora of Pacific white shrimp, Penaeus vannamei.</title>
        <authorList>
            <person name="Shao Z."/>
            <person name="Wang L."/>
            <person name="Li X."/>
        </authorList>
    </citation>
    <scope>NUCLEOTIDE SEQUENCE [LARGE SCALE GENOMIC DNA]</scope>
    <source>
        <strain evidence="4 5">P1-1</strain>
    </source>
</reference>
<dbReference type="Pfam" id="PF01323">
    <property type="entry name" value="DSBA"/>
    <property type="match status" value="1"/>
</dbReference>
<dbReference type="PIRSF" id="PIRSF006386">
    <property type="entry name" value="HCCAis_GSTk"/>
    <property type="match status" value="1"/>
</dbReference>
<comment type="similarity">
    <text evidence="1">Belongs to the GST superfamily. NadH family.</text>
</comment>
<keyword evidence="5" id="KW-1185">Reference proteome</keyword>
<organism evidence="4 5">
    <name type="scientific">Kiloniella litopenaei</name>
    <dbReference type="NCBI Taxonomy" id="1549748"/>
    <lineage>
        <taxon>Bacteria</taxon>
        <taxon>Pseudomonadati</taxon>
        <taxon>Pseudomonadota</taxon>
        <taxon>Alphaproteobacteria</taxon>
        <taxon>Rhodospirillales</taxon>
        <taxon>Kiloniellaceae</taxon>
        <taxon>Kiloniella</taxon>
    </lineage>
</organism>
<dbReference type="SUPFAM" id="SSF52833">
    <property type="entry name" value="Thioredoxin-like"/>
    <property type="match status" value="1"/>
</dbReference>
<dbReference type="InterPro" id="IPR044087">
    <property type="entry name" value="NahD-like"/>
</dbReference>
<dbReference type="EMBL" id="LANI01000002">
    <property type="protein sequence ID" value="KKJ78240.1"/>
    <property type="molecule type" value="Genomic_DNA"/>
</dbReference>
<feature type="domain" description="DSBA-like thioredoxin" evidence="3">
    <location>
        <begin position="3"/>
        <end position="201"/>
    </location>
</feature>
<dbReference type="GO" id="GO:0018845">
    <property type="term" value="F:2-hydroxychromene-2-carboxylate isomerase activity"/>
    <property type="evidence" value="ECO:0007669"/>
    <property type="project" value="UniProtKB-UniRule"/>
</dbReference>
<evidence type="ECO:0000313" key="4">
    <source>
        <dbReference type="EMBL" id="KKJ78240.1"/>
    </source>
</evidence>
<evidence type="ECO:0000313" key="5">
    <source>
        <dbReference type="Proteomes" id="UP000034491"/>
    </source>
</evidence>
<gene>
    <name evidence="4" type="ORF">WH95_02635</name>
</gene>
<dbReference type="InterPro" id="IPR014440">
    <property type="entry name" value="HCCAis_GSTk"/>
</dbReference>
<accession>A0A0M2RE14</accession>
<feature type="active site" description="Nucleophile" evidence="2">
    <location>
        <position position="12"/>
    </location>
</feature>
<dbReference type="RefSeq" id="WP_046502598.1">
    <property type="nucleotide sequence ID" value="NZ_LANI01000002.1"/>
</dbReference>
<protein>
    <recommendedName>
        <fullName evidence="1">2-hydroxychromene-2-carboxylate isomerase</fullName>
        <ecNumber evidence="1">5.99.1.4</ecNumber>
    </recommendedName>
</protein>
<dbReference type="GO" id="GO:1901170">
    <property type="term" value="P:naphthalene catabolic process"/>
    <property type="evidence" value="ECO:0007669"/>
    <property type="project" value="InterPro"/>
</dbReference>
<dbReference type="Gene3D" id="3.40.30.10">
    <property type="entry name" value="Glutaredoxin"/>
    <property type="match status" value="1"/>
</dbReference>
<dbReference type="CDD" id="cd03022">
    <property type="entry name" value="DsbA_HCCA_Iso"/>
    <property type="match status" value="1"/>
</dbReference>
<dbReference type="GO" id="GO:0004364">
    <property type="term" value="F:glutathione transferase activity"/>
    <property type="evidence" value="ECO:0007669"/>
    <property type="project" value="TreeGrafter"/>
</dbReference>
<dbReference type="InterPro" id="IPR001853">
    <property type="entry name" value="DSBA-like_thioredoxin_dom"/>
</dbReference>
<dbReference type="Proteomes" id="UP000034491">
    <property type="component" value="Unassembled WGS sequence"/>
</dbReference>
<dbReference type="OrthoDB" id="5244108at2"/>
<dbReference type="AlphaFoldDB" id="A0A0M2RE14"/>
<sequence length="208" mass="23613">MRTIDYYYSTRSNYTYLGAARLNALAKKYGFKIVHRPIILSKTMPAIGGLPFDERPTMLRNYAMNDALRWARYLDIPLQREPIHHDGPVELPSGIVIAAQRAKERGENGDLDLLSLKVVEALWRDDRDIADQQVITELCEAADFSNLQSLVNEALSPAVQAELDRNCREAVMRGVIGAPTYFVNGENFYGQDRLDFVERALSEHIQPE</sequence>
<comment type="catalytic activity">
    <reaction evidence="1">
        <text>2-hydroxychromene-2-carboxylate = (3E)-4-(2-hydroxyphenyl)-2-oxobut-3-enoate</text>
        <dbReference type="Rhea" id="RHEA:27401"/>
        <dbReference type="ChEBI" id="CHEBI:59350"/>
        <dbReference type="ChEBI" id="CHEBI:59353"/>
        <dbReference type="EC" id="5.99.1.4"/>
    </reaction>
</comment>
<dbReference type="PANTHER" id="PTHR42943">
    <property type="entry name" value="GLUTATHIONE S-TRANSFERASE KAPPA"/>
    <property type="match status" value="1"/>
</dbReference>
<dbReference type="InterPro" id="IPR036249">
    <property type="entry name" value="Thioredoxin-like_sf"/>
</dbReference>
<dbReference type="GO" id="GO:0006749">
    <property type="term" value="P:glutathione metabolic process"/>
    <property type="evidence" value="ECO:0007669"/>
    <property type="project" value="TreeGrafter"/>
</dbReference>
<proteinExistence type="inferred from homology"/>
<dbReference type="InterPro" id="IPR051924">
    <property type="entry name" value="GST_Kappa/NadH"/>
</dbReference>